<gene>
    <name evidence="1" type="ORF">CCAP1982_LOCUS5173</name>
</gene>
<dbReference type="Proteomes" id="UP000606786">
    <property type="component" value="Unassembled WGS sequence"/>
</dbReference>
<keyword evidence="2" id="KW-1185">Reference proteome</keyword>
<proteinExistence type="predicted"/>
<protein>
    <submittedName>
        <fullName evidence="1">(Mediterranean fruit fly) hypothetical protein</fullName>
    </submittedName>
</protein>
<name>A0A811UG05_CERCA</name>
<dbReference type="AlphaFoldDB" id="A0A811UG05"/>
<dbReference type="EMBL" id="CAJHJT010000001">
    <property type="protein sequence ID" value="CAD6996505.1"/>
    <property type="molecule type" value="Genomic_DNA"/>
</dbReference>
<organism evidence="1 2">
    <name type="scientific">Ceratitis capitata</name>
    <name type="common">Mediterranean fruit fly</name>
    <name type="synonym">Tephritis capitata</name>
    <dbReference type="NCBI Taxonomy" id="7213"/>
    <lineage>
        <taxon>Eukaryota</taxon>
        <taxon>Metazoa</taxon>
        <taxon>Ecdysozoa</taxon>
        <taxon>Arthropoda</taxon>
        <taxon>Hexapoda</taxon>
        <taxon>Insecta</taxon>
        <taxon>Pterygota</taxon>
        <taxon>Neoptera</taxon>
        <taxon>Endopterygota</taxon>
        <taxon>Diptera</taxon>
        <taxon>Brachycera</taxon>
        <taxon>Muscomorpha</taxon>
        <taxon>Tephritoidea</taxon>
        <taxon>Tephritidae</taxon>
        <taxon>Ceratitis</taxon>
        <taxon>Ceratitis</taxon>
    </lineage>
</organism>
<accession>A0A811UG05</accession>
<comment type="caution">
    <text evidence="1">The sequence shown here is derived from an EMBL/GenBank/DDBJ whole genome shotgun (WGS) entry which is preliminary data.</text>
</comment>
<evidence type="ECO:0000313" key="2">
    <source>
        <dbReference type="Proteomes" id="UP000606786"/>
    </source>
</evidence>
<sequence>MTSWLLSNKGIWASGPLCMARTDAWALEEANRAVLKVSECPSHQFRDKGLSAAAVALRQ</sequence>
<reference evidence="1" key="1">
    <citation type="submission" date="2020-11" db="EMBL/GenBank/DDBJ databases">
        <authorList>
            <person name="Whitehead M."/>
        </authorList>
    </citation>
    <scope>NUCLEOTIDE SEQUENCE</scope>
    <source>
        <strain evidence="1">EGII</strain>
    </source>
</reference>
<evidence type="ECO:0000313" key="1">
    <source>
        <dbReference type="EMBL" id="CAD6996505.1"/>
    </source>
</evidence>